<evidence type="ECO:0000313" key="1">
    <source>
        <dbReference type="EMBL" id="KAJ1678468.1"/>
    </source>
</evidence>
<gene>
    <name evidence="1" type="ORF">EV182_003987</name>
</gene>
<dbReference type="EMBL" id="JAMZIH010001136">
    <property type="protein sequence ID" value="KAJ1678468.1"/>
    <property type="molecule type" value="Genomic_DNA"/>
</dbReference>
<sequence length="60" mass="6461">MTAEAKVSSPAANALIYCTLILFLTIGLYAGRNSFRNKHTFIKATRTQGALSLGLNFVAI</sequence>
<evidence type="ECO:0000313" key="2">
    <source>
        <dbReference type="Proteomes" id="UP001145114"/>
    </source>
</evidence>
<proteinExistence type="predicted"/>
<feature type="non-terminal residue" evidence="1">
    <location>
        <position position="60"/>
    </location>
</feature>
<accession>A0ACC1HRS9</accession>
<keyword evidence="2" id="KW-1185">Reference proteome</keyword>
<reference evidence="1" key="1">
    <citation type="submission" date="2022-06" db="EMBL/GenBank/DDBJ databases">
        <title>Phylogenomic reconstructions and comparative analyses of Kickxellomycotina fungi.</title>
        <authorList>
            <person name="Reynolds N.K."/>
            <person name="Stajich J.E."/>
            <person name="Barry K."/>
            <person name="Grigoriev I.V."/>
            <person name="Crous P."/>
            <person name="Smith M.E."/>
        </authorList>
    </citation>
    <scope>NUCLEOTIDE SEQUENCE</scope>
    <source>
        <strain evidence="1">RSA 2271</strain>
    </source>
</reference>
<protein>
    <submittedName>
        <fullName evidence="1">Uncharacterized protein</fullName>
    </submittedName>
</protein>
<comment type="caution">
    <text evidence="1">The sequence shown here is derived from an EMBL/GenBank/DDBJ whole genome shotgun (WGS) entry which is preliminary data.</text>
</comment>
<name>A0ACC1HRS9_9FUNG</name>
<organism evidence="1 2">
    <name type="scientific">Spiromyces aspiralis</name>
    <dbReference type="NCBI Taxonomy" id="68401"/>
    <lineage>
        <taxon>Eukaryota</taxon>
        <taxon>Fungi</taxon>
        <taxon>Fungi incertae sedis</taxon>
        <taxon>Zoopagomycota</taxon>
        <taxon>Kickxellomycotina</taxon>
        <taxon>Kickxellomycetes</taxon>
        <taxon>Kickxellales</taxon>
        <taxon>Kickxellaceae</taxon>
        <taxon>Spiromyces</taxon>
    </lineage>
</organism>
<dbReference type="Proteomes" id="UP001145114">
    <property type="component" value="Unassembled WGS sequence"/>
</dbReference>